<evidence type="ECO:0000313" key="7">
    <source>
        <dbReference type="EMBL" id="MTH63998.1"/>
    </source>
</evidence>
<name>A0A6L6IWK2_9RHOB</name>
<dbReference type="Pfam" id="PF02803">
    <property type="entry name" value="Thiolase_C"/>
    <property type="match status" value="1"/>
</dbReference>
<evidence type="ECO:0000259" key="5">
    <source>
        <dbReference type="Pfam" id="PF00108"/>
    </source>
</evidence>
<keyword evidence="8" id="KW-1185">Reference proteome</keyword>
<dbReference type="EMBL" id="WMII01000005">
    <property type="protein sequence ID" value="MTH63998.1"/>
    <property type="molecule type" value="Genomic_DNA"/>
</dbReference>
<dbReference type="PIRSF" id="PIRSF000429">
    <property type="entry name" value="Ac-CoA_Ac_transf"/>
    <property type="match status" value="1"/>
</dbReference>
<organism evidence="7 8">
    <name type="scientific">Paracoccus shanxieyensis</name>
    <dbReference type="NCBI Taxonomy" id="2675752"/>
    <lineage>
        <taxon>Bacteria</taxon>
        <taxon>Pseudomonadati</taxon>
        <taxon>Pseudomonadota</taxon>
        <taxon>Alphaproteobacteria</taxon>
        <taxon>Rhodobacterales</taxon>
        <taxon>Paracoccaceae</taxon>
        <taxon>Paracoccus</taxon>
    </lineage>
</organism>
<reference evidence="7 8" key="1">
    <citation type="submission" date="2019-11" db="EMBL/GenBank/DDBJ databases">
        <authorList>
            <person name="Dong K."/>
        </authorList>
    </citation>
    <scope>NUCLEOTIDE SEQUENCE [LARGE SCALE GENOMIC DNA]</scope>
    <source>
        <strain evidence="7 8">DK608</strain>
    </source>
</reference>
<proteinExistence type="inferred from homology"/>
<dbReference type="InterPro" id="IPR016039">
    <property type="entry name" value="Thiolase-like"/>
</dbReference>
<dbReference type="InterPro" id="IPR002155">
    <property type="entry name" value="Thiolase"/>
</dbReference>
<dbReference type="PANTHER" id="PTHR18919">
    <property type="entry name" value="ACETYL-COA C-ACYLTRANSFERASE"/>
    <property type="match status" value="1"/>
</dbReference>
<protein>
    <submittedName>
        <fullName evidence="7">Acetyl-CoA C-acyltransferase</fullName>
        <ecNumber evidence="7">2.3.1.16</ecNumber>
    </submittedName>
</protein>
<comment type="similarity">
    <text evidence="1 4">Belongs to the thiolase-like superfamily. Thiolase family.</text>
</comment>
<dbReference type="NCBIfam" id="TIGR01930">
    <property type="entry name" value="AcCoA-C-Actrans"/>
    <property type="match status" value="1"/>
</dbReference>
<gene>
    <name evidence="7" type="ORF">GL284_06935</name>
</gene>
<sequence length="365" mass="37122">MALILAARRTAVMPSGGAFSDLHPHQLAAPVIHALLRDAGLRPVDIGQLILSNALGGGGNPARMAALFAGLGHVSGISIDAQCAGGLDAVAMAVAYVDAGLAPAVIAGGSESFSQRPLRARRAADGGPEFYTQPPFSPFPGQNPDMADAADALARSLQISRDEQDAFAVESHRKALAAETALRPEIVPLLGQDRDAFARPLRQQVARRSKIVSGSVSVAATAIEADGAAFCLVVSDRLARGAKRAVTMRAHASVGGDPMLPGIAPVRAIQQALAKSALTPGDLSVTELMEAYAVQAIACLRMAGLAESRTNLSGGALARGHPIGASGAILVCRAFHELQRHPGNALCAIAAAGGIGSAMVLGSVG</sequence>
<dbReference type="CDD" id="cd00751">
    <property type="entry name" value="thiolase"/>
    <property type="match status" value="1"/>
</dbReference>
<evidence type="ECO:0000256" key="2">
    <source>
        <dbReference type="ARBA" id="ARBA00022679"/>
    </source>
</evidence>
<dbReference type="GO" id="GO:0003988">
    <property type="term" value="F:acetyl-CoA C-acyltransferase activity"/>
    <property type="evidence" value="ECO:0007669"/>
    <property type="project" value="UniProtKB-EC"/>
</dbReference>
<evidence type="ECO:0000256" key="4">
    <source>
        <dbReference type="RuleBase" id="RU003557"/>
    </source>
</evidence>
<evidence type="ECO:0000256" key="1">
    <source>
        <dbReference type="ARBA" id="ARBA00010982"/>
    </source>
</evidence>
<dbReference type="InterPro" id="IPR020617">
    <property type="entry name" value="Thiolase_C"/>
</dbReference>
<evidence type="ECO:0000256" key="3">
    <source>
        <dbReference type="ARBA" id="ARBA00023315"/>
    </source>
</evidence>
<dbReference type="AlphaFoldDB" id="A0A6L6IWK2"/>
<dbReference type="SUPFAM" id="SSF53901">
    <property type="entry name" value="Thiolase-like"/>
    <property type="match status" value="1"/>
</dbReference>
<dbReference type="PANTHER" id="PTHR18919:SF107">
    <property type="entry name" value="ACETYL-COA ACETYLTRANSFERASE, CYTOSOLIC"/>
    <property type="match status" value="1"/>
</dbReference>
<dbReference type="InterPro" id="IPR020613">
    <property type="entry name" value="Thiolase_CS"/>
</dbReference>
<dbReference type="Pfam" id="PF00108">
    <property type="entry name" value="Thiolase_N"/>
    <property type="match status" value="1"/>
</dbReference>
<feature type="domain" description="Thiolase C-terminal" evidence="6">
    <location>
        <begin position="245"/>
        <end position="361"/>
    </location>
</feature>
<evidence type="ECO:0000313" key="8">
    <source>
        <dbReference type="Proteomes" id="UP000478740"/>
    </source>
</evidence>
<dbReference type="RefSeq" id="WP_155043869.1">
    <property type="nucleotide sequence ID" value="NZ_WMIH01000004.1"/>
</dbReference>
<dbReference type="Gene3D" id="3.40.47.10">
    <property type="match status" value="1"/>
</dbReference>
<feature type="domain" description="Thiolase N-terminal" evidence="5">
    <location>
        <begin position="3"/>
        <end position="227"/>
    </location>
</feature>
<dbReference type="EC" id="2.3.1.16" evidence="7"/>
<dbReference type="Proteomes" id="UP000478740">
    <property type="component" value="Unassembled WGS sequence"/>
</dbReference>
<dbReference type="InterPro" id="IPR020616">
    <property type="entry name" value="Thiolase_N"/>
</dbReference>
<keyword evidence="3 4" id="KW-0012">Acyltransferase</keyword>
<comment type="caution">
    <text evidence="7">The sequence shown here is derived from an EMBL/GenBank/DDBJ whole genome shotgun (WGS) entry which is preliminary data.</text>
</comment>
<accession>A0A6L6IWK2</accession>
<evidence type="ECO:0000259" key="6">
    <source>
        <dbReference type="Pfam" id="PF02803"/>
    </source>
</evidence>
<keyword evidence="2 4" id="KW-0808">Transferase</keyword>
<dbReference type="PROSITE" id="PS00737">
    <property type="entry name" value="THIOLASE_2"/>
    <property type="match status" value="1"/>
</dbReference>